<dbReference type="Pfam" id="PF00856">
    <property type="entry name" value="SET"/>
    <property type="match status" value="1"/>
</dbReference>
<dbReference type="Gene3D" id="3.90.1410.10">
    <property type="entry name" value="set domain protein methyltransferase, domain 1"/>
    <property type="match status" value="1"/>
</dbReference>
<dbReference type="Proteomes" id="UP001189429">
    <property type="component" value="Unassembled WGS sequence"/>
</dbReference>
<dbReference type="InterPro" id="IPR036464">
    <property type="entry name" value="Rubisco_LSMT_subst-bd_sf"/>
</dbReference>
<comment type="caution">
    <text evidence="6">The sequence shown here is derived from an EMBL/GenBank/DDBJ whole genome shotgun (WGS) entry which is preliminary data.</text>
</comment>
<dbReference type="InterPro" id="IPR015353">
    <property type="entry name" value="Rubisco_LSMT_subst-bd"/>
</dbReference>
<evidence type="ECO:0000313" key="7">
    <source>
        <dbReference type="Proteomes" id="UP001189429"/>
    </source>
</evidence>
<dbReference type="EMBL" id="CAUYUJ010003002">
    <property type="protein sequence ID" value="CAK0803400.1"/>
    <property type="molecule type" value="Genomic_DNA"/>
</dbReference>
<evidence type="ECO:0000313" key="6">
    <source>
        <dbReference type="EMBL" id="CAK0803400.1"/>
    </source>
</evidence>
<dbReference type="Pfam" id="PF09273">
    <property type="entry name" value="Rubis-subs-bind"/>
    <property type="match status" value="1"/>
</dbReference>
<evidence type="ECO:0000256" key="4">
    <source>
        <dbReference type="SAM" id="MobiDB-lite"/>
    </source>
</evidence>
<dbReference type="CDD" id="cd10527">
    <property type="entry name" value="SET_LSMT"/>
    <property type="match status" value="1"/>
</dbReference>
<feature type="domain" description="SET" evidence="5">
    <location>
        <begin position="24"/>
        <end position="343"/>
    </location>
</feature>
<dbReference type="PROSITE" id="PS50280">
    <property type="entry name" value="SET"/>
    <property type="match status" value="1"/>
</dbReference>
<keyword evidence="1" id="KW-0489">Methyltransferase</keyword>
<dbReference type="InterPro" id="IPR001214">
    <property type="entry name" value="SET_dom"/>
</dbReference>
<dbReference type="PANTHER" id="PTHR13271:SF123">
    <property type="entry name" value="RIBULOSE-1,5-BISPHOSPHATE CARBOXYLASE_OXYGENASE SMALL SUBUNIT N-METHYLTRANSFERASE I-RELATED"/>
    <property type="match status" value="1"/>
</dbReference>
<organism evidence="6 7">
    <name type="scientific">Prorocentrum cordatum</name>
    <dbReference type="NCBI Taxonomy" id="2364126"/>
    <lineage>
        <taxon>Eukaryota</taxon>
        <taxon>Sar</taxon>
        <taxon>Alveolata</taxon>
        <taxon>Dinophyceae</taxon>
        <taxon>Prorocentrales</taxon>
        <taxon>Prorocentraceae</taxon>
        <taxon>Prorocentrum</taxon>
    </lineage>
</organism>
<dbReference type="Gene3D" id="3.90.1420.10">
    <property type="entry name" value="Rubisco LSMT, substrate-binding domain"/>
    <property type="match status" value="1"/>
</dbReference>
<evidence type="ECO:0000259" key="5">
    <source>
        <dbReference type="PROSITE" id="PS50280"/>
    </source>
</evidence>
<accession>A0ABN9QEX9</accession>
<dbReference type="InterPro" id="IPR050600">
    <property type="entry name" value="SETD3_SETD6_MTase"/>
</dbReference>
<gene>
    <name evidence="6" type="ORF">PCOR1329_LOCUS10572</name>
</gene>
<keyword evidence="2" id="KW-0808">Transferase</keyword>
<feature type="region of interest" description="Disordered" evidence="4">
    <location>
        <begin position="810"/>
        <end position="854"/>
    </location>
</feature>
<keyword evidence="3" id="KW-0949">S-adenosyl-L-methionine</keyword>
<evidence type="ECO:0000256" key="1">
    <source>
        <dbReference type="ARBA" id="ARBA00022603"/>
    </source>
</evidence>
<sequence length="938" mass="98912">MAADVDAPMRRLAEMAPGFLHEKAAVEPFDFGPGRGWGMRALRQVSEGEAVLHLDSRMALTTGRARALLAAWAVEAAAADGVPPRPAPFAAVSELVVGQVVRVLEDQQAVLNACRDCGIGEDNDAARCAVLGRCARVRELDASDGSAEVRAAGGEPVWLAAAALEAAPPAEAAALVGDEDPQAPSAALRGASPSAAGAPLALAAYAAAVPAAFGSPLFWTEQELDELEGSNYAARARGMRAEALAAHRALSATFGRALAVDAEAFAWGLGAVRSRVFGLDAGKFPLLAAEGCAAMLPYVDLCNHDPDIPPQRCLVRESSAGGTIELVAARDYAEGDEVFISYGFKRSSELMLGWGFLLPGDANDAVELEMGVERARDPSATCSRACRYALSLSPDCELLETSCDGEPLPVRVLLTASQPVPRLLLGLCRLERLPAAEAEQLAALAGEQALGEWLQSGAALAGMRCPGASWALRGAALLADLLAAASLRAVLLALLGRYPTSLGEDEAILERAEGPRRLAVSLRAREKRVLWAGLRAVGSELGAAFRGVLEAAAARPLGAEAQCAEVQGAVDAQRARVEEVFRQLWGPSLGDEEVTRASWVQASYYLFLCLHRLHEHPEAQQMALVPERWPGVPRGMGHGTSIAAAVEGNELLATYCEKMRMWGTYLVAQFLVTGRLSVEDTNTMSKESVSIRKQTAWSVPTAEALDCLARFTPLLELGAGSGLWARLLRGRGADVQARSLGRWSGRFGGAAGGAGPPEEGCSLEAAPALGVVAEGGPEAGRKKTCIGINVPRPARTSWICAGLPQRRLRRRPLARSGGAQRRSKESAATSESFEGRAERSSSAGRCERRRSEPGADVAGLRWRRHFRPGVLAGLARRGGRRARAALAVCGRVGALAVRGARTGQRASRHLRPGHRRGRARAVVFAGVPGPRGGAVRAR</sequence>
<reference evidence="6" key="1">
    <citation type="submission" date="2023-10" db="EMBL/GenBank/DDBJ databases">
        <authorList>
            <person name="Chen Y."/>
            <person name="Shah S."/>
            <person name="Dougan E. K."/>
            <person name="Thang M."/>
            <person name="Chan C."/>
        </authorList>
    </citation>
    <scope>NUCLEOTIDE SEQUENCE [LARGE SCALE GENOMIC DNA]</scope>
</reference>
<proteinExistence type="predicted"/>
<keyword evidence="7" id="KW-1185">Reference proteome</keyword>
<name>A0ABN9QEX9_9DINO</name>
<dbReference type="PANTHER" id="PTHR13271">
    <property type="entry name" value="UNCHARACTERIZED PUTATIVE METHYLTRANSFERASE"/>
    <property type="match status" value="1"/>
</dbReference>
<protein>
    <recommendedName>
        <fullName evidence="5">SET domain-containing protein</fullName>
    </recommendedName>
</protein>
<dbReference type="InterPro" id="IPR046341">
    <property type="entry name" value="SET_dom_sf"/>
</dbReference>
<evidence type="ECO:0000256" key="3">
    <source>
        <dbReference type="ARBA" id="ARBA00022691"/>
    </source>
</evidence>
<feature type="compositionally biased region" description="Basic and acidic residues" evidence="4">
    <location>
        <begin position="833"/>
        <end position="853"/>
    </location>
</feature>
<dbReference type="SUPFAM" id="SSF81822">
    <property type="entry name" value="RuBisCo LSMT C-terminal, substrate-binding domain"/>
    <property type="match status" value="1"/>
</dbReference>
<dbReference type="SUPFAM" id="SSF82199">
    <property type="entry name" value="SET domain"/>
    <property type="match status" value="1"/>
</dbReference>
<evidence type="ECO:0000256" key="2">
    <source>
        <dbReference type="ARBA" id="ARBA00022679"/>
    </source>
</evidence>